<comment type="similarity">
    <text evidence="1">Belongs to the aspartyl/asparaginyl beta-hydroxylase family.</text>
</comment>
<dbReference type="Pfam" id="PF05118">
    <property type="entry name" value="Asp_Arg_Hydrox"/>
    <property type="match status" value="1"/>
</dbReference>
<gene>
    <name evidence="5" type="ORF">HUO14_05800</name>
</gene>
<keyword evidence="2" id="KW-0223">Dioxygenase</keyword>
<evidence type="ECO:0000256" key="2">
    <source>
        <dbReference type="ARBA" id="ARBA00022964"/>
    </source>
</evidence>
<dbReference type="SUPFAM" id="SSF51197">
    <property type="entry name" value="Clavaminate synthase-like"/>
    <property type="match status" value="1"/>
</dbReference>
<organism evidence="5 6">
    <name type="scientific">Parasphingorhabdus flavimaris</name>
    <dbReference type="NCBI Taxonomy" id="266812"/>
    <lineage>
        <taxon>Bacteria</taxon>
        <taxon>Pseudomonadati</taxon>
        <taxon>Pseudomonadota</taxon>
        <taxon>Alphaproteobacteria</taxon>
        <taxon>Sphingomonadales</taxon>
        <taxon>Sphingomonadaceae</taxon>
        <taxon>Parasphingorhabdus</taxon>
    </lineage>
</organism>
<dbReference type="InterPro" id="IPR051821">
    <property type="entry name" value="Asp/Asn_beta-hydroxylase"/>
</dbReference>
<dbReference type="PANTHER" id="PTHR46332:SF5">
    <property type="entry name" value="ASPARTATE BETA-HYDROXYLASE DOMAIN CONTAINING 2"/>
    <property type="match status" value="1"/>
</dbReference>
<evidence type="ECO:0000259" key="4">
    <source>
        <dbReference type="Pfam" id="PF05118"/>
    </source>
</evidence>
<evidence type="ECO:0000313" key="6">
    <source>
        <dbReference type="Proteomes" id="UP000652427"/>
    </source>
</evidence>
<comment type="caution">
    <text evidence="5">The sequence shown here is derived from an EMBL/GenBank/DDBJ whole genome shotgun (WGS) entry which is preliminary data.</text>
</comment>
<keyword evidence="6" id="KW-1185">Reference proteome</keyword>
<dbReference type="Gene3D" id="1.25.40.10">
    <property type="entry name" value="Tetratricopeptide repeat domain"/>
    <property type="match status" value="1"/>
</dbReference>
<dbReference type="EMBL" id="JABWMH010000002">
    <property type="protein sequence ID" value="NVD27415.1"/>
    <property type="molecule type" value="Genomic_DNA"/>
</dbReference>
<evidence type="ECO:0000256" key="1">
    <source>
        <dbReference type="ARBA" id="ARBA00007730"/>
    </source>
</evidence>
<dbReference type="RefSeq" id="WP_176278944.1">
    <property type="nucleotide sequence ID" value="NZ_JABWMH010000002.1"/>
</dbReference>
<dbReference type="InterPro" id="IPR011990">
    <property type="entry name" value="TPR-like_helical_dom_sf"/>
</dbReference>
<protein>
    <submittedName>
        <fullName evidence="5">Aspartyl/asparaginyl beta-hydroxylase domain-containing protein</fullName>
    </submittedName>
</protein>
<feature type="domain" description="Aspartyl/asparaginy/proline hydroxylase" evidence="4">
    <location>
        <begin position="169"/>
        <end position="329"/>
    </location>
</feature>
<sequence length="355" mass="40196">MSIHPETIESLLGEAEAALHSGDVTGEEKALQRLLSIDKRHLTALFMMGELKARTNDDRAANGFYKAALNMVSVGAAVSDDLRPKIKQAEEFLAGAHGRFEAFLFRKLDESGLAGNDTPIPVRQAIDLLMGRKEIFYQKPSVFYYPGMPQREFYERSEFPWLVELEAAIPDMQEELQGVITRTQEFEPYVQGQPNRPRPNNPLLDDPSWGAHYFWKDGIEVTENSVHCPKTMAALAGAPIPVIQDRSPMALYSVLEPGTHIAPHYGMLNTRLICHIPLVLPPDCALRVGGETRPWKAGEALIFDDSFEHEAWNRSDQRRVILLFEIWRPEISEDERRALTTIFEAINDYQKPVEI</sequence>
<dbReference type="PANTHER" id="PTHR46332">
    <property type="entry name" value="ASPARTATE BETA-HYDROXYLASE DOMAIN-CONTAINING PROTEIN 2"/>
    <property type="match status" value="1"/>
</dbReference>
<dbReference type="Gene3D" id="2.60.120.330">
    <property type="entry name" value="B-lactam Antibiotic, Isopenicillin N Synthase, Chain"/>
    <property type="match status" value="1"/>
</dbReference>
<dbReference type="Proteomes" id="UP000652427">
    <property type="component" value="Unassembled WGS sequence"/>
</dbReference>
<proteinExistence type="inferred from homology"/>
<accession>A0ABX2N150</accession>
<keyword evidence="3" id="KW-0560">Oxidoreductase</keyword>
<evidence type="ECO:0000256" key="3">
    <source>
        <dbReference type="ARBA" id="ARBA00023002"/>
    </source>
</evidence>
<evidence type="ECO:0000313" key="5">
    <source>
        <dbReference type="EMBL" id="NVD27415.1"/>
    </source>
</evidence>
<name>A0ABX2N150_9SPHN</name>
<reference evidence="5 6" key="1">
    <citation type="submission" date="2020-06" db="EMBL/GenBank/DDBJ databases">
        <authorList>
            <person name="Kim S.-J."/>
            <person name="Park S.-J."/>
        </authorList>
    </citation>
    <scope>NUCLEOTIDE SEQUENCE [LARGE SCALE GENOMIC DNA]</scope>
    <source>
        <strain evidence="5 6">SW-151</strain>
    </source>
</reference>
<dbReference type="InterPro" id="IPR007803">
    <property type="entry name" value="Asp/Arg/Pro-Hydrxlase"/>
</dbReference>
<dbReference type="InterPro" id="IPR027443">
    <property type="entry name" value="IPNS-like_sf"/>
</dbReference>